<accession>A0A0R3T900</accession>
<evidence type="ECO:0000313" key="2">
    <source>
        <dbReference type="Proteomes" id="UP000278807"/>
    </source>
</evidence>
<evidence type="ECO:0000313" key="1">
    <source>
        <dbReference type="EMBL" id="VDN99395.1"/>
    </source>
</evidence>
<gene>
    <name evidence="1" type="ORF">HNAJ_LOCUS3537</name>
</gene>
<keyword evidence="2" id="KW-1185">Reference proteome</keyword>
<dbReference type="AlphaFoldDB" id="A0A0R3T900"/>
<dbReference type="Proteomes" id="UP000278807">
    <property type="component" value="Unassembled WGS sequence"/>
</dbReference>
<evidence type="ECO:0000313" key="3">
    <source>
        <dbReference type="WBParaSite" id="HNAJ_0000353901-mRNA-1"/>
    </source>
</evidence>
<protein>
    <submittedName>
        <fullName evidence="3">ML domain-containing protein</fullName>
    </submittedName>
</protein>
<sequence>MLTFKVADMELDTDLTAHEKTYCPIKVSGPACPPKGYYDISQCTVPGDISPPIFASFLYFMDTATDDAFIVHKVDQVRDKFRLLAEPVAAI</sequence>
<dbReference type="STRING" id="102285.A0A0R3T900"/>
<proteinExistence type="predicted"/>
<dbReference type="EMBL" id="UZAE01002101">
    <property type="protein sequence ID" value="VDN99395.1"/>
    <property type="molecule type" value="Genomic_DNA"/>
</dbReference>
<name>A0A0R3T900_RODNA</name>
<reference evidence="3" key="1">
    <citation type="submission" date="2017-02" db="UniProtKB">
        <authorList>
            <consortium name="WormBaseParasite"/>
        </authorList>
    </citation>
    <scope>IDENTIFICATION</scope>
</reference>
<dbReference type="WBParaSite" id="HNAJ_0000353901-mRNA-1">
    <property type="protein sequence ID" value="HNAJ_0000353901-mRNA-1"/>
    <property type="gene ID" value="HNAJ_0000353901"/>
</dbReference>
<reference evidence="1 2" key="2">
    <citation type="submission" date="2018-11" db="EMBL/GenBank/DDBJ databases">
        <authorList>
            <consortium name="Pathogen Informatics"/>
        </authorList>
    </citation>
    <scope>NUCLEOTIDE SEQUENCE [LARGE SCALE GENOMIC DNA]</scope>
</reference>
<organism evidence="3">
    <name type="scientific">Rodentolepis nana</name>
    <name type="common">Dwarf tapeworm</name>
    <name type="synonym">Hymenolepis nana</name>
    <dbReference type="NCBI Taxonomy" id="102285"/>
    <lineage>
        <taxon>Eukaryota</taxon>
        <taxon>Metazoa</taxon>
        <taxon>Spiralia</taxon>
        <taxon>Lophotrochozoa</taxon>
        <taxon>Platyhelminthes</taxon>
        <taxon>Cestoda</taxon>
        <taxon>Eucestoda</taxon>
        <taxon>Cyclophyllidea</taxon>
        <taxon>Hymenolepididae</taxon>
        <taxon>Rodentolepis</taxon>
    </lineage>
</organism>